<dbReference type="Gene3D" id="2.60.120.620">
    <property type="entry name" value="q2cbj1_9rhob like domain"/>
    <property type="match status" value="1"/>
</dbReference>
<dbReference type="InterPro" id="IPR008775">
    <property type="entry name" value="Phytyl_CoA_dOase-like"/>
</dbReference>
<accession>A0ABU3T0T2</accession>
<dbReference type="GO" id="GO:0051213">
    <property type="term" value="F:dioxygenase activity"/>
    <property type="evidence" value="ECO:0007669"/>
    <property type="project" value="UniProtKB-KW"/>
</dbReference>
<evidence type="ECO:0000313" key="1">
    <source>
        <dbReference type="EMBL" id="MDU0355850.1"/>
    </source>
</evidence>
<evidence type="ECO:0000313" key="2">
    <source>
        <dbReference type="Proteomes" id="UP001247805"/>
    </source>
</evidence>
<proteinExistence type="predicted"/>
<dbReference type="Pfam" id="PF05721">
    <property type="entry name" value="PhyH"/>
    <property type="match status" value="1"/>
</dbReference>
<organism evidence="1 2">
    <name type="scientific">Paraglaciecola aquimarina</name>
    <dbReference type="NCBI Taxonomy" id="1235557"/>
    <lineage>
        <taxon>Bacteria</taxon>
        <taxon>Pseudomonadati</taxon>
        <taxon>Pseudomonadota</taxon>
        <taxon>Gammaproteobacteria</taxon>
        <taxon>Alteromonadales</taxon>
        <taxon>Alteromonadaceae</taxon>
        <taxon>Paraglaciecola</taxon>
    </lineage>
</organism>
<sequence length="104" mass="11732">MLKRLELGGEMNAIFEQLTAEQQSQINPVPMELKKGYACFHHPLMLHGSFANKSSRSRRALVLNVFADGTQSDTNDIMLRGTDITVEKGSKMQGKFFPLLYDNQ</sequence>
<comment type="caution">
    <text evidence="1">The sequence shown here is derived from an EMBL/GenBank/DDBJ whole genome shotgun (WGS) entry which is preliminary data.</text>
</comment>
<reference evidence="1 2" key="1">
    <citation type="submission" date="2023-10" db="EMBL/GenBank/DDBJ databases">
        <title>Glaciecola aquimarina strain GGW-M5 nov., isolated from a coastal seawater.</title>
        <authorList>
            <person name="Bayburt H."/>
            <person name="Kim J.M."/>
            <person name="Choi B.J."/>
            <person name="Jeon C.O."/>
        </authorList>
    </citation>
    <scope>NUCLEOTIDE SEQUENCE [LARGE SCALE GENOMIC DNA]</scope>
    <source>
        <strain evidence="1 2">KCTC 32108</strain>
    </source>
</reference>
<keyword evidence="1" id="KW-0560">Oxidoreductase</keyword>
<dbReference type="RefSeq" id="WP_316027370.1">
    <property type="nucleotide sequence ID" value="NZ_JAWDIO010000002.1"/>
</dbReference>
<keyword evidence="1" id="KW-0223">Dioxygenase</keyword>
<dbReference type="SUPFAM" id="SSF51197">
    <property type="entry name" value="Clavaminate synthase-like"/>
    <property type="match status" value="1"/>
</dbReference>
<keyword evidence="2" id="KW-1185">Reference proteome</keyword>
<gene>
    <name evidence="1" type="ORF">RS130_19920</name>
</gene>
<dbReference type="EMBL" id="JAWDIO010000002">
    <property type="protein sequence ID" value="MDU0355850.1"/>
    <property type="molecule type" value="Genomic_DNA"/>
</dbReference>
<name>A0ABU3T0T2_9ALTE</name>
<protein>
    <submittedName>
        <fullName evidence="1">Phytanoyl-CoA dioxygenase family protein</fullName>
    </submittedName>
</protein>
<dbReference type="Proteomes" id="UP001247805">
    <property type="component" value="Unassembled WGS sequence"/>
</dbReference>